<sequence length="106" mass="11685">MSDNTETEVVHQPEGHRYVLEVDGREVGFTGYTDRDGKRVFLHTEIDPAEGGKGYGSILIKGALTAVREEGLKAVGICPFVEAYVKKHHDFDDIVEPASIELRASL</sequence>
<protein>
    <submittedName>
        <fullName evidence="3">GNAT family N-acetyltransferase</fullName>
        <ecNumber evidence="3">2.3.1.-</ecNumber>
    </submittedName>
</protein>
<dbReference type="RefSeq" id="WP_368496473.1">
    <property type="nucleotide sequence ID" value="NZ_CP162511.1"/>
</dbReference>
<evidence type="ECO:0000259" key="2">
    <source>
        <dbReference type="PROSITE" id="PS51729"/>
    </source>
</evidence>
<dbReference type="PANTHER" id="PTHR31435:SF10">
    <property type="entry name" value="BSR4717 PROTEIN"/>
    <property type="match status" value="1"/>
</dbReference>
<reference evidence="3" key="1">
    <citation type="submission" date="2024-05" db="EMBL/GenBank/DDBJ databases">
        <title>Herbiconiux sp. A18JL235.</title>
        <authorList>
            <person name="Zhang G."/>
        </authorList>
    </citation>
    <scope>NUCLEOTIDE SEQUENCE</scope>
    <source>
        <strain evidence="3">A18JL235</strain>
    </source>
</reference>
<gene>
    <name evidence="3" type="ORF">ABFY20_11965</name>
</gene>
<dbReference type="Gene3D" id="3.40.630.30">
    <property type="match status" value="1"/>
</dbReference>
<dbReference type="EMBL" id="CP162511">
    <property type="protein sequence ID" value="XDI04061.1"/>
    <property type="molecule type" value="Genomic_DNA"/>
</dbReference>
<feature type="domain" description="N-acetyltransferase" evidence="1">
    <location>
        <begin position="1"/>
        <end position="106"/>
    </location>
</feature>
<dbReference type="AlphaFoldDB" id="A0AB39BCB6"/>
<feature type="domain" description="N-acetyltransferase" evidence="2">
    <location>
        <begin position="10"/>
        <end position="96"/>
    </location>
</feature>
<dbReference type="InterPro" id="IPR016181">
    <property type="entry name" value="Acyl_CoA_acyltransferase"/>
</dbReference>
<accession>A0AB39BCB6</accession>
<dbReference type="CDD" id="cd04301">
    <property type="entry name" value="NAT_SF"/>
    <property type="match status" value="1"/>
</dbReference>
<dbReference type="Pfam" id="PF14542">
    <property type="entry name" value="Acetyltransf_CG"/>
    <property type="match status" value="1"/>
</dbReference>
<evidence type="ECO:0000259" key="1">
    <source>
        <dbReference type="PROSITE" id="PS51186"/>
    </source>
</evidence>
<dbReference type="PROSITE" id="PS51729">
    <property type="entry name" value="GNAT_YJDJ"/>
    <property type="match status" value="1"/>
</dbReference>
<keyword evidence="3" id="KW-0012">Acyltransferase</keyword>
<proteinExistence type="predicted"/>
<dbReference type="InterPro" id="IPR045057">
    <property type="entry name" value="Gcn5-rel_NAT"/>
</dbReference>
<evidence type="ECO:0000313" key="3">
    <source>
        <dbReference type="EMBL" id="XDI04061.1"/>
    </source>
</evidence>
<keyword evidence="3" id="KW-0808">Transferase</keyword>
<dbReference type="SUPFAM" id="SSF55729">
    <property type="entry name" value="Acyl-CoA N-acyltransferases (Nat)"/>
    <property type="match status" value="1"/>
</dbReference>
<name>A0AB39BCB6_9MICO</name>
<dbReference type="EC" id="2.3.1.-" evidence="3"/>
<dbReference type="GO" id="GO:0016747">
    <property type="term" value="F:acyltransferase activity, transferring groups other than amino-acyl groups"/>
    <property type="evidence" value="ECO:0007669"/>
    <property type="project" value="InterPro"/>
</dbReference>
<organism evidence="3">
    <name type="scientific">Herbiconiux sp. A18JL235</name>
    <dbReference type="NCBI Taxonomy" id="3152363"/>
    <lineage>
        <taxon>Bacteria</taxon>
        <taxon>Bacillati</taxon>
        <taxon>Actinomycetota</taxon>
        <taxon>Actinomycetes</taxon>
        <taxon>Micrococcales</taxon>
        <taxon>Microbacteriaceae</taxon>
        <taxon>Herbiconiux</taxon>
    </lineage>
</organism>
<dbReference type="PROSITE" id="PS51186">
    <property type="entry name" value="GNAT"/>
    <property type="match status" value="1"/>
</dbReference>
<dbReference type="PANTHER" id="PTHR31435">
    <property type="entry name" value="PROTEIN NATD1"/>
    <property type="match status" value="1"/>
</dbReference>
<dbReference type="InterPro" id="IPR000182">
    <property type="entry name" value="GNAT_dom"/>
</dbReference>
<dbReference type="InterPro" id="IPR031165">
    <property type="entry name" value="GNAT_YJDJ"/>
</dbReference>